<feature type="region of interest" description="Disordered" evidence="2">
    <location>
        <begin position="307"/>
        <end position="338"/>
    </location>
</feature>
<dbReference type="EMBL" id="CCKQ01006627">
    <property type="protein sequence ID" value="CDW77946.1"/>
    <property type="molecule type" value="Genomic_DNA"/>
</dbReference>
<dbReference type="AlphaFoldDB" id="A0A078A7X1"/>
<dbReference type="SUPFAM" id="SSF47954">
    <property type="entry name" value="Cyclin-like"/>
    <property type="match status" value="1"/>
</dbReference>
<dbReference type="Gene3D" id="1.10.472.10">
    <property type="entry name" value="Cyclin-like"/>
    <property type="match status" value="1"/>
</dbReference>
<evidence type="ECO:0000313" key="5">
    <source>
        <dbReference type="EMBL" id="CDW77946.1"/>
    </source>
</evidence>
<protein>
    <submittedName>
        <fullName evidence="5">Cyclin-j isoform 1</fullName>
    </submittedName>
</protein>
<feature type="region of interest" description="Disordered" evidence="2">
    <location>
        <begin position="350"/>
        <end position="395"/>
    </location>
</feature>
<organism evidence="5 6">
    <name type="scientific">Stylonychia lemnae</name>
    <name type="common">Ciliate</name>
    <dbReference type="NCBI Taxonomy" id="5949"/>
    <lineage>
        <taxon>Eukaryota</taxon>
        <taxon>Sar</taxon>
        <taxon>Alveolata</taxon>
        <taxon>Ciliophora</taxon>
        <taxon>Intramacronucleata</taxon>
        <taxon>Spirotrichea</taxon>
        <taxon>Stichotrichia</taxon>
        <taxon>Sporadotrichida</taxon>
        <taxon>Oxytrichidae</taxon>
        <taxon>Stylonychinae</taxon>
        <taxon>Stylonychia</taxon>
    </lineage>
</organism>
<gene>
    <name evidence="5" type="primary">Contig5202.g5578</name>
    <name evidence="5" type="ORF">STYLEM_6915</name>
</gene>
<evidence type="ECO:0000259" key="4">
    <source>
        <dbReference type="Pfam" id="PF02984"/>
    </source>
</evidence>
<evidence type="ECO:0000313" key="6">
    <source>
        <dbReference type="Proteomes" id="UP000039865"/>
    </source>
</evidence>
<dbReference type="InterPro" id="IPR004367">
    <property type="entry name" value="Cyclin_C-dom"/>
</dbReference>
<feature type="domain" description="Cyclin N-terminal" evidence="3">
    <location>
        <begin position="2"/>
        <end position="94"/>
    </location>
</feature>
<evidence type="ECO:0000256" key="1">
    <source>
        <dbReference type="ARBA" id="ARBA00023127"/>
    </source>
</evidence>
<dbReference type="Pfam" id="PF00134">
    <property type="entry name" value="Cyclin_N"/>
    <property type="match status" value="1"/>
</dbReference>
<dbReference type="Proteomes" id="UP000039865">
    <property type="component" value="Unassembled WGS sequence"/>
</dbReference>
<dbReference type="InterPro" id="IPR006671">
    <property type="entry name" value="Cyclin_N"/>
</dbReference>
<feature type="compositionally biased region" description="Polar residues" evidence="2">
    <location>
        <begin position="365"/>
        <end position="378"/>
    </location>
</feature>
<reference evidence="5 6" key="1">
    <citation type="submission" date="2014-06" db="EMBL/GenBank/DDBJ databases">
        <authorList>
            <person name="Swart Estienne"/>
        </authorList>
    </citation>
    <scope>NUCLEOTIDE SEQUENCE [LARGE SCALE GENOMIC DNA]</scope>
    <source>
        <strain evidence="5 6">130c</strain>
    </source>
</reference>
<proteinExistence type="predicted"/>
<name>A0A078A7X1_STYLE</name>
<evidence type="ECO:0000256" key="2">
    <source>
        <dbReference type="SAM" id="MobiDB-lite"/>
    </source>
</evidence>
<keyword evidence="6" id="KW-1185">Reference proteome</keyword>
<dbReference type="OrthoDB" id="285802at2759"/>
<dbReference type="Pfam" id="PF02984">
    <property type="entry name" value="Cyclin_C"/>
    <property type="match status" value="1"/>
</dbReference>
<evidence type="ECO:0000259" key="3">
    <source>
        <dbReference type="Pfam" id="PF00134"/>
    </source>
</evidence>
<accession>A0A078A7X1</accession>
<feature type="domain" description="Cyclin C-terminal" evidence="4">
    <location>
        <begin position="139"/>
        <end position="229"/>
    </location>
</feature>
<sequence length="395" mass="45268">MSTINLSATILDLFFQQSNLQAKYAQKQDFELYAISSLMIAAKQLEKDDKIPRSGYLVKHLNSNMMRFDHVEGGSSPKIVQCEREILKQINWDFENYPNFYSMIDLFRSQGVLFTQDRIFNPHFQCYDLLSDNTVILVDKYIEFFSLLCLQDSQFLNQNPYLICCAIIAASRKSAGVIPVWPNELSQLSGLLINHFVNIQDLVISLYQTAFKKPQNDSSNDKNQSASTQNNQSVSTADSPLINTSKFLNSSSSAITHKQAFTELQLQKITPDKLACSTTVSGFRTTKAQQLRLKALTQCQSKSQLQINQENEKKRNFNRSSFCGSIPEYPPNQKENMGFSMNSSMAAFTSYKEQKKNKSRPRSSIEYQQFLPQNTGQYHQKKLTDYKSLRMQPQR</sequence>
<dbReference type="InParanoid" id="A0A078A7X1"/>
<dbReference type="OMA" id="VQCEREI"/>
<dbReference type="CDD" id="cd20529">
    <property type="entry name" value="CYCLIN_CCNJ-like_rpt2"/>
    <property type="match status" value="1"/>
</dbReference>
<feature type="region of interest" description="Disordered" evidence="2">
    <location>
        <begin position="215"/>
        <end position="238"/>
    </location>
</feature>
<feature type="compositionally biased region" description="Polar residues" evidence="2">
    <location>
        <begin position="216"/>
        <end position="238"/>
    </location>
</feature>
<keyword evidence="1" id="KW-0195">Cyclin</keyword>
<dbReference type="InterPro" id="IPR036915">
    <property type="entry name" value="Cyclin-like_sf"/>
</dbReference>